<sequence length="194" mass="22722">MINKIKNRNLMATVNYQNLLFETLQNLAPVPPDLWADILKVTEIKPYKKGRHLYAQFLDLHIILEGIIIKRWDDGGAIPNDVIDFICKKQFIFHNEDVDGSYFEVDDDSVTAFISQANMLKLLDQNPLFVRHSGHFFAEVMKRRSFRGKLLNLTALDKKKWFKKEYPEPYRKCTVKDKSSFLGMTPNYYSNLDI</sequence>
<name>A0ABW5YW98_9SPHI</name>
<gene>
    <name evidence="1" type="ORF">ACFS6I_11940</name>
</gene>
<keyword evidence="2" id="KW-1185">Reference proteome</keyword>
<accession>A0ABW5YW98</accession>
<dbReference type="Proteomes" id="UP001597509">
    <property type="component" value="Unassembled WGS sequence"/>
</dbReference>
<evidence type="ECO:0000313" key="2">
    <source>
        <dbReference type="Proteomes" id="UP001597509"/>
    </source>
</evidence>
<reference evidence="2" key="1">
    <citation type="journal article" date="2019" name="Int. J. Syst. Evol. Microbiol.">
        <title>The Global Catalogue of Microorganisms (GCM) 10K type strain sequencing project: providing services to taxonomists for standard genome sequencing and annotation.</title>
        <authorList>
            <consortium name="The Broad Institute Genomics Platform"/>
            <consortium name="The Broad Institute Genome Sequencing Center for Infectious Disease"/>
            <person name="Wu L."/>
            <person name="Ma J."/>
        </authorList>
    </citation>
    <scope>NUCLEOTIDE SEQUENCE [LARGE SCALE GENOMIC DNA]</scope>
    <source>
        <strain evidence="2">KCTC 22209</strain>
    </source>
</reference>
<evidence type="ECO:0000313" key="1">
    <source>
        <dbReference type="EMBL" id="MFD2904643.1"/>
    </source>
</evidence>
<proteinExistence type="predicted"/>
<dbReference type="SUPFAM" id="SSF51206">
    <property type="entry name" value="cAMP-binding domain-like"/>
    <property type="match status" value="1"/>
</dbReference>
<organism evidence="1 2">
    <name type="scientific">Sphingobacterium anhuiense</name>
    <dbReference type="NCBI Taxonomy" id="493780"/>
    <lineage>
        <taxon>Bacteria</taxon>
        <taxon>Pseudomonadati</taxon>
        <taxon>Bacteroidota</taxon>
        <taxon>Sphingobacteriia</taxon>
        <taxon>Sphingobacteriales</taxon>
        <taxon>Sphingobacteriaceae</taxon>
        <taxon>Sphingobacterium</taxon>
    </lineage>
</organism>
<protein>
    <submittedName>
        <fullName evidence="1">Uncharacterized protein</fullName>
    </submittedName>
</protein>
<dbReference type="InterPro" id="IPR018490">
    <property type="entry name" value="cNMP-bd_dom_sf"/>
</dbReference>
<dbReference type="EMBL" id="JBHUPE010000004">
    <property type="protein sequence ID" value="MFD2904643.1"/>
    <property type="molecule type" value="Genomic_DNA"/>
</dbReference>
<dbReference type="RefSeq" id="WP_380920787.1">
    <property type="nucleotide sequence ID" value="NZ_JBHUPE010000004.1"/>
</dbReference>
<comment type="caution">
    <text evidence="1">The sequence shown here is derived from an EMBL/GenBank/DDBJ whole genome shotgun (WGS) entry which is preliminary data.</text>
</comment>